<keyword evidence="4" id="KW-0804">Transcription</keyword>
<dbReference type="AlphaFoldDB" id="A0A1C4BWV9"/>
<dbReference type="InterPro" id="IPR005119">
    <property type="entry name" value="LysR_subst-bd"/>
</dbReference>
<dbReference type="OrthoDB" id="9803735at2"/>
<dbReference type="Pfam" id="PF00126">
    <property type="entry name" value="HTH_1"/>
    <property type="match status" value="1"/>
</dbReference>
<dbReference type="RefSeq" id="WP_092463744.1">
    <property type="nucleotide sequence ID" value="NZ_BJEE01000003.1"/>
</dbReference>
<dbReference type="Gene3D" id="1.10.10.10">
    <property type="entry name" value="Winged helix-like DNA-binding domain superfamily/Winged helix DNA-binding domain"/>
    <property type="match status" value="1"/>
</dbReference>
<dbReference type="InterPro" id="IPR000847">
    <property type="entry name" value="LysR_HTH_N"/>
</dbReference>
<evidence type="ECO:0000256" key="2">
    <source>
        <dbReference type="ARBA" id="ARBA00023015"/>
    </source>
</evidence>
<evidence type="ECO:0000256" key="3">
    <source>
        <dbReference type="ARBA" id="ARBA00023125"/>
    </source>
</evidence>
<dbReference type="PANTHER" id="PTHR30419">
    <property type="entry name" value="HTH-TYPE TRANSCRIPTIONAL REGULATOR YBHD"/>
    <property type="match status" value="1"/>
</dbReference>
<organism evidence="6 7">
    <name type="scientific">Weissella bombi</name>
    <dbReference type="NCBI Taxonomy" id="1505725"/>
    <lineage>
        <taxon>Bacteria</taxon>
        <taxon>Bacillati</taxon>
        <taxon>Bacillota</taxon>
        <taxon>Bacilli</taxon>
        <taxon>Lactobacillales</taxon>
        <taxon>Lactobacillaceae</taxon>
        <taxon>Weissella</taxon>
    </lineage>
</organism>
<evidence type="ECO:0000259" key="5">
    <source>
        <dbReference type="PROSITE" id="PS50931"/>
    </source>
</evidence>
<proteinExistence type="inferred from homology"/>
<keyword evidence="7" id="KW-1185">Reference proteome</keyword>
<dbReference type="PRINTS" id="PR00039">
    <property type="entry name" value="HTHLYSR"/>
</dbReference>
<dbReference type="SUPFAM" id="SSF53850">
    <property type="entry name" value="Periplasmic binding protein-like II"/>
    <property type="match status" value="1"/>
</dbReference>
<accession>A0A1C4BWV9</accession>
<gene>
    <name evidence="6" type="ORF">GA0061074_1174</name>
</gene>
<dbReference type="GO" id="GO:0003677">
    <property type="term" value="F:DNA binding"/>
    <property type="evidence" value="ECO:0007669"/>
    <property type="project" value="UniProtKB-KW"/>
</dbReference>
<sequence>MHLKDLAYFESLAVHKNYTLVAEQFKVTQPTITYAIKRLEQEVGATLFTRNQAHKEVNLTEAGAILLQSARHIQVEWATATKEIQRLNVNKIRLVLPPIIETYFFPRVAKQLLKANVLHLIETEEVGSSKLLTLLRQGNIDIALIGATENFDLTDLEVVELASFPFVIIAKASDPRKFSYFADFANDDFISLDEQFVHPKAFKALSNQSGTQPHVIYQTNNVTAMKNLVREGIGLAFLTALAVQKNEDGLKKINLIDQPQPNFHVYMAFRKQHYMTQNQIKVSDIIKGAFQ</sequence>
<evidence type="ECO:0000313" key="7">
    <source>
        <dbReference type="Proteomes" id="UP000199268"/>
    </source>
</evidence>
<evidence type="ECO:0000256" key="4">
    <source>
        <dbReference type="ARBA" id="ARBA00023163"/>
    </source>
</evidence>
<comment type="similarity">
    <text evidence="1">Belongs to the LysR transcriptional regulatory family.</text>
</comment>
<dbReference type="STRING" id="1505725.GA0061074_1174"/>
<dbReference type="Gene3D" id="3.40.190.10">
    <property type="entry name" value="Periplasmic binding protein-like II"/>
    <property type="match status" value="2"/>
</dbReference>
<evidence type="ECO:0000313" key="6">
    <source>
        <dbReference type="EMBL" id="SCC11337.1"/>
    </source>
</evidence>
<evidence type="ECO:0000256" key="1">
    <source>
        <dbReference type="ARBA" id="ARBA00009437"/>
    </source>
</evidence>
<name>A0A1C4BWV9_9LACO</name>
<protein>
    <submittedName>
        <fullName evidence="6">DNA-binding transcriptional regulator, LysR family</fullName>
    </submittedName>
</protein>
<reference evidence="7" key="1">
    <citation type="submission" date="2016-08" db="EMBL/GenBank/DDBJ databases">
        <authorList>
            <person name="Varghese N."/>
            <person name="Submissions Spin"/>
        </authorList>
    </citation>
    <scope>NUCLEOTIDE SEQUENCE [LARGE SCALE GENOMIC DNA]</scope>
    <source>
        <strain evidence="7">R-53094</strain>
    </source>
</reference>
<feature type="domain" description="HTH lysR-type" evidence="5">
    <location>
        <begin position="1"/>
        <end position="58"/>
    </location>
</feature>
<keyword evidence="2" id="KW-0805">Transcription regulation</keyword>
<dbReference type="PROSITE" id="PS50931">
    <property type="entry name" value="HTH_LYSR"/>
    <property type="match status" value="1"/>
</dbReference>
<dbReference type="InterPro" id="IPR036390">
    <property type="entry name" value="WH_DNA-bd_sf"/>
</dbReference>
<dbReference type="SUPFAM" id="SSF46785">
    <property type="entry name" value="Winged helix' DNA-binding domain"/>
    <property type="match status" value="1"/>
</dbReference>
<dbReference type="InterPro" id="IPR036388">
    <property type="entry name" value="WH-like_DNA-bd_sf"/>
</dbReference>
<dbReference type="EMBL" id="FMAO01000017">
    <property type="protein sequence ID" value="SCC11337.1"/>
    <property type="molecule type" value="Genomic_DNA"/>
</dbReference>
<dbReference type="InterPro" id="IPR050950">
    <property type="entry name" value="HTH-type_LysR_regulators"/>
</dbReference>
<dbReference type="Proteomes" id="UP000199268">
    <property type="component" value="Unassembled WGS sequence"/>
</dbReference>
<dbReference type="GO" id="GO:0005829">
    <property type="term" value="C:cytosol"/>
    <property type="evidence" value="ECO:0007669"/>
    <property type="project" value="TreeGrafter"/>
</dbReference>
<dbReference type="GO" id="GO:0003700">
    <property type="term" value="F:DNA-binding transcription factor activity"/>
    <property type="evidence" value="ECO:0007669"/>
    <property type="project" value="InterPro"/>
</dbReference>
<dbReference type="Pfam" id="PF03466">
    <property type="entry name" value="LysR_substrate"/>
    <property type="match status" value="1"/>
</dbReference>
<keyword evidence="3 6" id="KW-0238">DNA-binding</keyword>